<reference evidence="1" key="1">
    <citation type="submission" date="2016-04" db="EMBL/GenBank/DDBJ databases">
        <authorList>
            <person name="Qiu Y."/>
            <person name="Sekiguchi Y."/>
        </authorList>
    </citation>
    <scope>NUCLEOTIDE SEQUENCE</scope>
    <source>
        <strain evidence="1">NM7</strain>
    </source>
</reference>
<gene>
    <name evidence="1" type="ORF">PJIAN_1534</name>
</gene>
<organism evidence="1 2">
    <name type="scientific">Paludibacter jiangxiensis</name>
    <dbReference type="NCBI Taxonomy" id="681398"/>
    <lineage>
        <taxon>Bacteria</taxon>
        <taxon>Pseudomonadati</taxon>
        <taxon>Bacteroidota</taxon>
        <taxon>Bacteroidia</taxon>
        <taxon>Bacteroidales</taxon>
        <taxon>Paludibacteraceae</taxon>
        <taxon>Paludibacter</taxon>
    </lineage>
</organism>
<evidence type="ECO:0000313" key="1">
    <source>
        <dbReference type="EMBL" id="GAT61945.1"/>
    </source>
</evidence>
<keyword evidence="2" id="KW-1185">Reference proteome</keyword>
<dbReference type="Proteomes" id="UP000076586">
    <property type="component" value="Unassembled WGS sequence"/>
</dbReference>
<accession>A0A161LD28</accession>
<proteinExistence type="predicted"/>
<name>A0A161LD28_9BACT</name>
<dbReference type="EMBL" id="BDCR01000001">
    <property type="protein sequence ID" value="GAT61945.1"/>
    <property type="molecule type" value="Genomic_DNA"/>
</dbReference>
<reference evidence="1" key="2">
    <citation type="journal article" date="2017" name="Genome Announc.">
        <title>Draft Genome Sequence of Paludibacter jiangxiensis NM7T, a Propionate-Producing Fermentative Bacterium.</title>
        <authorList>
            <person name="Qiu Y.-L."/>
            <person name="Tourlousse D.M."/>
            <person name="Matsuura N."/>
            <person name="Ohashi A."/>
            <person name="Sekiguchi Y."/>
        </authorList>
    </citation>
    <scope>NUCLEOTIDE SEQUENCE</scope>
    <source>
        <strain evidence="1">NM7</strain>
    </source>
</reference>
<evidence type="ECO:0000313" key="2">
    <source>
        <dbReference type="Proteomes" id="UP000076586"/>
    </source>
</evidence>
<sequence length="47" mass="5697">MFLKLFKSAQSYNFYPEKHAVHILLIINRIKTKTPSFHREYVCKKKV</sequence>
<protein>
    <submittedName>
        <fullName evidence="1">Uncharacterized protein</fullName>
    </submittedName>
</protein>
<comment type="caution">
    <text evidence="1">The sequence shown here is derived from an EMBL/GenBank/DDBJ whole genome shotgun (WGS) entry which is preliminary data.</text>
</comment>
<dbReference type="AlphaFoldDB" id="A0A161LD28"/>